<dbReference type="AlphaFoldDB" id="A0A9D1CX16"/>
<dbReference type="PROSITE" id="PS50931">
    <property type="entry name" value="HTH_LYSR"/>
    <property type="match status" value="1"/>
</dbReference>
<dbReference type="SUPFAM" id="SSF46785">
    <property type="entry name" value="Winged helix' DNA-binding domain"/>
    <property type="match status" value="1"/>
</dbReference>
<dbReference type="InterPro" id="IPR036388">
    <property type="entry name" value="WH-like_DNA-bd_sf"/>
</dbReference>
<gene>
    <name evidence="6" type="ORF">IAA52_09640</name>
</gene>
<evidence type="ECO:0000256" key="4">
    <source>
        <dbReference type="ARBA" id="ARBA00023163"/>
    </source>
</evidence>
<keyword evidence="2" id="KW-0805">Transcription regulation</keyword>
<evidence type="ECO:0000256" key="1">
    <source>
        <dbReference type="ARBA" id="ARBA00009437"/>
    </source>
</evidence>
<dbReference type="Gene3D" id="1.10.10.10">
    <property type="entry name" value="Winged helix-like DNA-binding domain superfamily/Winged helix DNA-binding domain"/>
    <property type="match status" value="1"/>
</dbReference>
<name>A0A9D1CX16_9FIRM</name>
<sequence length="300" mass="33484">MISEGLKTLICVADCGSFNQAAERLFLSPPAVMKQVNALEAELGLKLLERSRRGVRLTAGGEILYRHARKMQREGEAALAEARRAMEAEKSVLRVGTSLLNPCKPFMDLWQRLGERASGFKIEVTPFDDDRAGILSVVARVGADFDFIVGVCDSAQWLRLCRFLPLGAYSHCVAAPIGHPLAGRQRLRMRDLRGETLVMVKRGDSPANDRLRDALERERPQVRIEDADHFYDISVFNRCAREGKLLLTLECWKDVHPGLTTLPVEWDYAIPYGLLCAREPSSEARSFLRKAGLAAGKSDF</sequence>
<evidence type="ECO:0000259" key="5">
    <source>
        <dbReference type="PROSITE" id="PS50931"/>
    </source>
</evidence>
<dbReference type="GO" id="GO:0032993">
    <property type="term" value="C:protein-DNA complex"/>
    <property type="evidence" value="ECO:0007669"/>
    <property type="project" value="TreeGrafter"/>
</dbReference>
<dbReference type="EMBL" id="DVFZ01000095">
    <property type="protein sequence ID" value="HIQ83346.1"/>
    <property type="molecule type" value="Genomic_DNA"/>
</dbReference>
<dbReference type="GO" id="GO:0003677">
    <property type="term" value="F:DNA binding"/>
    <property type="evidence" value="ECO:0007669"/>
    <property type="project" value="UniProtKB-KW"/>
</dbReference>
<feature type="domain" description="HTH lysR-type" evidence="5">
    <location>
        <begin position="1"/>
        <end position="58"/>
    </location>
</feature>
<accession>A0A9D1CX16</accession>
<dbReference type="Pfam" id="PF03466">
    <property type="entry name" value="LysR_substrate"/>
    <property type="match status" value="1"/>
</dbReference>
<dbReference type="PANTHER" id="PTHR30346:SF0">
    <property type="entry name" value="HCA OPERON TRANSCRIPTIONAL ACTIVATOR HCAR"/>
    <property type="match status" value="1"/>
</dbReference>
<comment type="caution">
    <text evidence="6">The sequence shown here is derived from an EMBL/GenBank/DDBJ whole genome shotgun (WGS) entry which is preliminary data.</text>
</comment>
<dbReference type="PRINTS" id="PR00039">
    <property type="entry name" value="HTHLYSR"/>
</dbReference>
<dbReference type="GO" id="GO:0003700">
    <property type="term" value="F:DNA-binding transcription factor activity"/>
    <property type="evidence" value="ECO:0007669"/>
    <property type="project" value="InterPro"/>
</dbReference>
<dbReference type="FunFam" id="1.10.10.10:FF:000001">
    <property type="entry name" value="LysR family transcriptional regulator"/>
    <property type="match status" value="1"/>
</dbReference>
<reference evidence="6" key="1">
    <citation type="submission" date="2020-10" db="EMBL/GenBank/DDBJ databases">
        <authorList>
            <person name="Gilroy R."/>
        </authorList>
    </citation>
    <scope>NUCLEOTIDE SEQUENCE</scope>
    <source>
        <strain evidence="6">ChiSjej6B24-2974</strain>
    </source>
</reference>
<keyword evidence="3" id="KW-0238">DNA-binding</keyword>
<reference evidence="6" key="2">
    <citation type="journal article" date="2021" name="PeerJ">
        <title>Extensive microbial diversity within the chicken gut microbiome revealed by metagenomics and culture.</title>
        <authorList>
            <person name="Gilroy R."/>
            <person name="Ravi A."/>
            <person name="Getino M."/>
            <person name="Pursley I."/>
            <person name="Horton D.L."/>
            <person name="Alikhan N.F."/>
            <person name="Baker D."/>
            <person name="Gharbi K."/>
            <person name="Hall N."/>
            <person name="Watson M."/>
            <person name="Adriaenssens E.M."/>
            <person name="Foster-Nyarko E."/>
            <person name="Jarju S."/>
            <person name="Secka A."/>
            <person name="Antonio M."/>
            <person name="Oren A."/>
            <person name="Chaudhuri R.R."/>
            <person name="La Ragione R."/>
            <person name="Hildebrand F."/>
            <person name="Pallen M.J."/>
        </authorList>
    </citation>
    <scope>NUCLEOTIDE SEQUENCE</scope>
    <source>
        <strain evidence="6">ChiSjej6B24-2974</strain>
    </source>
</reference>
<dbReference type="Pfam" id="PF00126">
    <property type="entry name" value="HTH_1"/>
    <property type="match status" value="1"/>
</dbReference>
<proteinExistence type="inferred from homology"/>
<comment type="similarity">
    <text evidence="1">Belongs to the LysR transcriptional regulatory family.</text>
</comment>
<evidence type="ECO:0000313" key="7">
    <source>
        <dbReference type="Proteomes" id="UP000824260"/>
    </source>
</evidence>
<dbReference type="InterPro" id="IPR000847">
    <property type="entry name" value="LysR_HTH_N"/>
</dbReference>
<organism evidence="6 7">
    <name type="scientific">Candidatus Pullichristensenella stercorigallinarum</name>
    <dbReference type="NCBI Taxonomy" id="2840909"/>
    <lineage>
        <taxon>Bacteria</taxon>
        <taxon>Bacillati</taxon>
        <taxon>Bacillota</taxon>
        <taxon>Clostridia</taxon>
        <taxon>Candidatus Pullichristensenella</taxon>
    </lineage>
</organism>
<dbReference type="SUPFAM" id="SSF53850">
    <property type="entry name" value="Periplasmic binding protein-like II"/>
    <property type="match status" value="1"/>
</dbReference>
<dbReference type="PANTHER" id="PTHR30346">
    <property type="entry name" value="TRANSCRIPTIONAL DUAL REGULATOR HCAR-RELATED"/>
    <property type="match status" value="1"/>
</dbReference>
<dbReference type="CDD" id="cd05466">
    <property type="entry name" value="PBP2_LTTR_substrate"/>
    <property type="match status" value="1"/>
</dbReference>
<dbReference type="InterPro" id="IPR005119">
    <property type="entry name" value="LysR_subst-bd"/>
</dbReference>
<dbReference type="Proteomes" id="UP000824260">
    <property type="component" value="Unassembled WGS sequence"/>
</dbReference>
<evidence type="ECO:0000313" key="6">
    <source>
        <dbReference type="EMBL" id="HIQ83346.1"/>
    </source>
</evidence>
<keyword evidence="4" id="KW-0804">Transcription</keyword>
<dbReference type="Gene3D" id="3.40.190.290">
    <property type="match status" value="1"/>
</dbReference>
<dbReference type="InterPro" id="IPR036390">
    <property type="entry name" value="WH_DNA-bd_sf"/>
</dbReference>
<evidence type="ECO:0000256" key="2">
    <source>
        <dbReference type="ARBA" id="ARBA00023015"/>
    </source>
</evidence>
<protein>
    <submittedName>
        <fullName evidence="6">LysR family transcriptional regulator</fullName>
    </submittedName>
</protein>
<evidence type="ECO:0000256" key="3">
    <source>
        <dbReference type="ARBA" id="ARBA00023125"/>
    </source>
</evidence>